<evidence type="ECO:0000313" key="4">
    <source>
        <dbReference type="Proteomes" id="UP000595349"/>
    </source>
</evidence>
<evidence type="ECO:0000313" key="3">
    <source>
        <dbReference type="EMBL" id="QQK80851.1"/>
    </source>
</evidence>
<dbReference type="GO" id="GO:0016853">
    <property type="term" value="F:isomerase activity"/>
    <property type="evidence" value="ECO:0007669"/>
    <property type="project" value="UniProtKB-KW"/>
</dbReference>
<comment type="similarity">
    <text evidence="1">Belongs to the PrpF family.</text>
</comment>
<evidence type="ECO:0000256" key="1">
    <source>
        <dbReference type="ARBA" id="ARBA00007673"/>
    </source>
</evidence>
<sequence length="375" mass="40057">MAQYAIPCSVYRGGTSRGLFFHEKDLPMNRREKHRVFLEAIDAYNPSQIDGLGSGTSHTSKVVVISPSEREDADVNYTFYQIGIGQEVVDDKGTCGNLMAAVGSFAVNENLVKGSTYTEGTVRAFNTNIGKMIAIHVPVENGLAKVQGSYQMPGAVNPGAKYAVHILDPGGGKTGKTLPLGSVHKENDLAYSFVDLVNPFVHLEASAFHLDGTESNDRMSSNEDLLANLETVRSGSAVASGMEETIEQARKAPAVPKVALVAPPRTYVTTSGTTINKKDIDITAKMISMGKVHRTFAGSGLYNLAASTLLPGTVPNRIASVKQNGVVRIGHPDGIAEVMVSLTDDGEDISSVGLNRTARLIMKGEVYVRSQTSKQ</sequence>
<dbReference type="AlphaFoldDB" id="A0A7T6ZC92"/>
<dbReference type="PANTHER" id="PTHR43709:SF2">
    <property type="entry name" value="DUF453 DOMAIN PROTEIN (AFU_ORTHOLOGUE AFUA_6G00360)"/>
    <property type="match status" value="1"/>
</dbReference>
<proteinExistence type="inferred from homology"/>
<dbReference type="Proteomes" id="UP000595349">
    <property type="component" value="Chromosome"/>
</dbReference>
<keyword evidence="2" id="KW-0413">Isomerase</keyword>
<reference evidence="3 4" key="1">
    <citation type="submission" date="2020-06" db="EMBL/GenBank/DDBJ databases">
        <title>Genomic analysis of Salicibibacter sp. NKC21-4.</title>
        <authorList>
            <person name="Oh Y.J."/>
        </authorList>
    </citation>
    <scope>NUCLEOTIDE SEQUENCE [LARGE SCALE GENOMIC DNA]</scope>
    <source>
        <strain evidence="3 4">NKC21-4</strain>
    </source>
</reference>
<dbReference type="SUPFAM" id="SSF54506">
    <property type="entry name" value="Diaminopimelate epimerase-like"/>
    <property type="match status" value="2"/>
</dbReference>
<dbReference type="KEGG" id="scib:HUG20_13745"/>
<organism evidence="3 4">
    <name type="scientific">Salicibibacter cibi</name>
    <dbReference type="NCBI Taxonomy" id="2743001"/>
    <lineage>
        <taxon>Bacteria</taxon>
        <taxon>Bacillati</taxon>
        <taxon>Bacillota</taxon>
        <taxon>Bacilli</taxon>
        <taxon>Bacillales</taxon>
        <taxon>Bacillaceae</taxon>
        <taxon>Salicibibacter</taxon>
    </lineage>
</organism>
<dbReference type="InterPro" id="IPR007400">
    <property type="entry name" value="PrpF-like"/>
</dbReference>
<dbReference type="PANTHER" id="PTHR43709">
    <property type="entry name" value="ACONITATE ISOMERASE-RELATED"/>
    <property type="match status" value="1"/>
</dbReference>
<keyword evidence="4" id="KW-1185">Reference proteome</keyword>
<dbReference type="EMBL" id="CP054706">
    <property type="protein sequence ID" value="QQK80851.1"/>
    <property type="molecule type" value="Genomic_DNA"/>
</dbReference>
<evidence type="ECO:0000256" key="2">
    <source>
        <dbReference type="ARBA" id="ARBA00023235"/>
    </source>
</evidence>
<dbReference type="Pfam" id="PF04303">
    <property type="entry name" value="PrpF"/>
    <property type="match status" value="1"/>
</dbReference>
<gene>
    <name evidence="3" type="ORF">HUG20_13745</name>
</gene>
<dbReference type="RefSeq" id="WP_200085217.1">
    <property type="nucleotide sequence ID" value="NZ_CP054706.1"/>
</dbReference>
<dbReference type="Gene3D" id="3.10.310.10">
    <property type="entry name" value="Diaminopimelate Epimerase, Chain A, domain 1"/>
    <property type="match status" value="2"/>
</dbReference>
<accession>A0A7T6ZC92</accession>
<protein>
    <submittedName>
        <fullName evidence="3">PrpF protein</fullName>
    </submittedName>
</protein>
<name>A0A7T6ZC92_9BACI</name>